<evidence type="ECO:0000313" key="2">
    <source>
        <dbReference type="EMBL" id="CAB4876075.1"/>
    </source>
</evidence>
<organism evidence="2">
    <name type="scientific">freshwater metagenome</name>
    <dbReference type="NCBI Taxonomy" id="449393"/>
    <lineage>
        <taxon>unclassified sequences</taxon>
        <taxon>metagenomes</taxon>
        <taxon>ecological metagenomes</taxon>
    </lineage>
</organism>
<feature type="compositionally biased region" description="Polar residues" evidence="1">
    <location>
        <begin position="80"/>
        <end position="92"/>
    </location>
</feature>
<reference evidence="2" key="1">
    <citation type="submission" date="2020-05" db="EMBL/GenBank/DDBJ databases">
        <authorList>
            <person name="Chiriac C."/>
            <person name="Salcher M."/>
            <person name="Ghai R."/>
            <person name="Kavagutti S V."/>
        </authorList>
    </citation>
    <scope>NUCLEOTIDE SEQUENCE</scope>
</reference>
<evidence type="ECO:0000256" key="1">
    <source>
        <dbReference type="SAM" id="MobiDB-lite"/>
    </source>
</evidence>
<name>A0A6J7E478_9ZZZZ</name>
<accession>A0A6J7E478</accession>
<dbReference type="EMBL" id="CAFBLU010000015">
    <property type="protein sequence ID" value="CAB4876075.1"/>
    <property type="molecule type" value="Genomic_DNA"/>
</dbReference>
<sequence length="92" mass="10189">MYAKLNKSSLINEQVYAFAGSELLGSVLRGDLLLTPTKLCFGAALSELLNQWAQKRGGLFFAHRPFHSGSRFSKKAETPSWRSSVENASVRL</sequence>
<feature type="region of interest" description="Disordered" evidence="1">
    <location>
        <begin position="69"/>
        <end position="92"/>
    </location>
</feature>
<gene>
    <name evidence="2" type="ORF">UFOPK3444_01023</name>
</gene>
<proteinExistence type="predicted"/>
<protein>
    <submittedName>
        <fullName evidence="2">Unannotated protein</fullName>
    </submittedName>
</protein>
<dbReference type="AlphaFoldDB" id="A0A6J7E478"/>